<keyword evidence="1 4" id="KW-0560">Oxidoreductase</keyword>
<comment type="caution">
    <text evidence="4">The sequence shown here is derived from an EMBL/GenBank/DDBJ whole genome shotgun (WGS) entry which is preliminary data.</text>
</comment>
<keyword evidence="5" id="KW-1185">Reference proteome</keyword>
<dbReference type="GO" id="GO:0047061">
    <property type="term" value="F:glucose-fructose oxidoreductase activity"/>
    <property type="evidence" value="ECO:0007669"/>
    <property type="project" value="UniProtKB-EC"/>
</dbReference>
<dbReference type="EC" id="1.1.99.28" evidence="4"/>
<evidence type="ECO:0000313" key="5">
    <source>
        <dbReference type="Proteomes" id="UP000539538"/>
    </source>
</evidence>
<dbReference type="PANTHER" id="PTHR43818:SF11">
    <property type="entry name" value="BCDNA.GH03377"/>
    <property type="match status" value="1"/>
</dbReference>
<dbReference type="InterPro" id="IPR055170">
    <property type="entry name" value="GFO_IDH_MocA-like_dom"/>
</dbReference>
<reference evidence="4 5" key="1">
    <citation type="submission" date="2020-08" db="EMBL/GenBank/DDBJ databases">
        <title>Genomic Encyclopedia of Type Strains, Phase IV (KMG-IV): sequencing the most valuable type-strain genomes for metagenomic binning, comparative biology and taxonomic classification.</title>
        <authorList>
            <person name="Goeker M."/>
        </authorList>
    </citation>
    <scope>NUCLEOTIDE SEQUENCE [LARGE SCALE GENOMIC DNA]</scope>
    <source>
        <strain evidence="4 5">DSM 7050</strain>
    </source>
</reference>
<accession>A0ABR6L8N6</accession>
<dbReference type="Pfam" id="PF01408">
    <property type="entry name" value="GFO_IDH_MocA"/>
    <property type="match status" value="1"/>
</dbReference>
<protein>
    <submittedName>
        <fullName evidence="4">Glucose-fructose oxidoreductase</fullName>
        <ecNumber evidence="4">1.1.99.28</ecNumber>
    </submittedName>
</protein>
<evidence type="ECO:0000313" key="4">
    <source>
        <dbReference type="EMBL" id="MBB4653177.1"/>
    </source>
</evidence>
<dbReference type="InterPro" id="IPR036291">
    <property type="entry name" value="NAD(P)-bd_dom_sf"/>
</dbReference>
<dbReference type="Gene3D" id="3.30.360.10">
    <property type="entry name" value="Dihydrodipicolinate Reductase, domain 2"/>
    <property type="match status" value="1"/>
</dbReference>
<dbReference type="SUPFAM" id="SSF51735">
    <property type="entry name" value="NAD(P)-binding Rossmann-fold domains"/>
    <property type="match status" value="1"/>
</dbReference>
<dbReference type="RefSeq" id="WP_183264547.1">
    <property type="nucleotide sequence ID" value="NZ_BAAAVZ010000021.1"/>
</dbReference>
<sequence>MARWRVAGINFDHMHMGDLLREVHQHPDAEIVGIYDRQPERMAAAIANFSIPANRVFTDLDACLEATKPDLAIICAATAEHADHVERVARHKVHVLVEKPFASSLADADRMIAAMKPTGRQMAINWPLAWYPSHNTAKHLIDDGAIGEVIEVHYYDGNRGPLYHLADKVEVTPEEVEAAKSQSWWYKKASGGGSLRDYLGYGVTLATWFRNGDKPVEVTSVVDQVPGIEVDQHSITVCRYASGLSRFETRWGTFTDPWTLQPQPKCGFVIVGRDGTISSYDYEPHVTVQTRTRPEAHQIPVDVLPVGRRAPIEYVLDCLAKDQPISGPLSPTLSRIGQQITDSAALSAELKRTVELLP</sequence>
<dbReference type="SUPFAM" id="SSF55347">
    <property type="entry name" value="Glyceraldehyde-3-phosphate dehydrogenase-like, C-terminal domain"/>
    <property type="match status" value="1"/>
</dbReference>
<feature type="domain" description="GFO/IDH/MocA-like oxidoreductase" evidence="3">
    <location>
        <begin position="135"/>
        <end position="277"/>
    </location>
</feature>
<organism evidence="4 5">
    <name type="scientific">Aminobacter niigataensis</name>
    <dbReference type="NCBI Taxonomy" id="83265"/>
    <lineage>
        <taxon>Bacteria</taxon>
        <taxon>Pseudomonadati</taxon>
        <taxon>Pseudomonadota</taxon>
        <taxon>Alphaproteobacteria</taxon>
        <taxon>Hyphomicrobiales</taxon>
        <taxon>Phyllobacteriaceae</taxon>
        <taxon>Aminobacter</taxon>
    </lineage>
</organism>
<evidence type="ECO:0000259" key="3">
    <source>
        <dbReference type="Pfam" id="PF22725"/>
    </source>
</evidence>
<dbReference type="PANTHER" id="PTHR43818">
    <property type="entry name" value="BCDNA.GH03377"/>
    <property type="match status" value="1"/>
</dbReference>
<dbReference type="Pfam" id="PF22725">
    <property type="entry name" value="GFO_IDH_MocA_C3"/>
    <property type="match status" value="1"/>
</dbReference>
<dbReference type="Proteomes" id="UP000539538">
    <property type="component" value="Unassembled WGS sequence"/>
</dbReference>
<evidence type="ECO:0000256" key="1">
    <source>
        <dbReference type="ARBA" id="ARBA00023002"/>
    </source>
</evidence>
<proteinExistence type="predicted"/>
<dbReference type="Gene3D" id="3.40.50.720">
    <property type="entry name" value="NAD(P)-binding Rossmann-like Domain"/>
    <property type="match status" value="1"/>
</dbReference>
<dbReference type="InterPro" id="IPR050463">
    <property type="entry name" value="Gfo/Idh/MocA_oxidrdct_glycsds"/>
</dbReference>
<evidence type="ECO:0000259" key="2">
    <source>
        <dbReference type="Pfam" id="PF01408"/>
    </source>
</evidence>
<dbReference type="EMBL" id="JACHOT010000010">
    <property type="protein sequence ID" value="MBB4653177.1"/>
    <property type="molecule type" value="Genomic_DNA"/>
</dbReference>
<gene>
    <name evidence="4" type="ORF">GGQ99_004962</name>
</gene>
<dbReference type="InterPro" id="IPR000683">
    <property type="entry name" value="Gfo/Idh/MocA-like_OxRdtase_N"/>
</dbReference>
<feature type="domain" description="Gfo/Idh/MocA-like oxidoreductase N-terminal" evidence="2">
    <location>
        <begin position="20"/>
        <end position="124"/>
    </location>
</feature>
<name>A0ABR6L8N6_9HYPH</name>